<proteinExistence type="predicted"/>
<feature type="region of interest" description="Disordered" evidence="1">
    <location>
        <begin position="372"/>
        <end position="398"/>
    </location>
</feature>
<gene>
    <name evidence="3" type="primary">MPN_335_1</name>
    <name evidence="2" type="synonym">MPN_335_0</name>
    <name evidence="3" type="ORF">g.20832</name>
    <name evidence="2" type="ORF">g.20834</name>
</gene>
<feature type="compositionally biased region" description="Acidic residues" evidence="1">
    <location>
        <begin position="124"/>
        <end position="150"/>
    </location>
</feature>
<accession>A0A0C9R3X4</accession>
<feature type="region of interest" description="Disordered" evidence="1">
    <location>
        <begin position="100"/>
        <end position="151"/>
    </location>
</feature>
<protein>
    <submittedName>
        <fullName evidence="2">MPN_335_0 protein</fullName>
    </submittedName>
    <submittedName>
        <fullName evidence="3">MPN_335_1 protein</fullName>
    </submittedName>
</protein>
<feature type="compositionally biased region" description="Polar residues" evidence="1">
    <location>
        <begin position="372"/>
        <end position="396"/>
    </location>
</feature>
<name>A0A0C9R3X4_9HYME</name>
<dbReference type="EMBL" id="GBYB01002623">
    <property type="protein sequence ID" value="JAG72390.1"/>
    <property type="molecule type" value="Transcribed_RNA"/>
</dbReference>
<evidence type="ECO:0000313" key="2">
    <source>
        <dbReference type="EMBL" id="JAG72390.1"/>
    </source>
</evidence>
<dbReference type="AlphaFoldDB" id="A0A0C9R3X4"/>
<dbReference type="EMBL" id="GBYB01002625">
    <property type="protein sequence ID" value="JAG72392.1"/>
    <property type="molecule type" value="Transcribed_RNA"/>
</dbReference>
<feature type="compositionally biased region" description="Basic residues" evidence="1">
    <location>
        <begin position="100"/>
        <end position="119"/>
    </location>
</feature>
<evidence type="ECO:0000256" key="1">
    <source>
        <dbReference type="SAM" id="MobiDB-lite"/>
    </source>
</evidence>
<sequence length="423" mass="47379">MGKGFALVHWIQSKRTEILKCQMIPEKYRRENAIVNLKCRHLLSGVSEMRLAKIVKIEQNKTELQNITVDPETGVIVQMSTNKLAKGTIKKSESLAKKLLKLKESKRKRKKSGKHRKSKHMDESSDSDDSSSSESSSEESANEPGDDSDDDLKAVKSLLSTVTADSIKFIQKLLPLMEKVYKKQQKVSRKQETIIEEPEPDPISIIEPESVNLQSNLEGFLPPMTIAAIFHRCQDRMDWKKLTTDILVEIYGKQLAHLSAKGSRGAQGIDPAVFRTIYDLVNMRLGWILPTKDFVRHVNKVCSNRKKAQRLKMMNNPVDTWGDVQVKLELPTTSTHAEPPQDLAPGPSTIPSYQQYMAKPVEHDTKPIITSIRSTDDTGSSVPSSSMVDVTPSTHGSPYGYISETPAFQNPVSSQLADYEFSS</sequence>
<reference evidence="3" key="1">
    <citation type="submission" date="2015-01" db="EMBL/GenBank/DDBJ databases">
        <title>Transcriptome Assembly of Fopius arisanus.</title>
        <authorList>
            <person name="Geib S."/>
        </authorList>
    </citation>
    <scope>NUCLEOTIDE SEQUENCE</scope>
</reference>
<evidence type="ECO:0000313" key="3">
    <source>
        <dbReference type="EMBL" id="JAG72392.1"/>
    </source>
</evidence>
<feature type="region of interest" description="Disordered" evidence="1">
    <location>
        <begin position="333"/>
        <end position="352"/>
    </location>
</feature>
<organism evidence="3">
    <name type="scientific">Fopius arisanus</name>
    <dbReference type="NCBI Taxonomy" id="64838"/>
    <lineage>
        <taxon>Eukaryota</taxon>
        <taxon>Metazoa</taxon>
        <taxon>Ecdysozoa</taxon>
        <taxon>Arthropoda</taxon>
        <taxon>Hexapoda</taxon>
        <taxon>Insecta</taxon>
        <taxon>Pterygota</taxon>
        <taxon>Neoptera</taxon>
        <taxon>Endopterygota</taxon>
        <taxon>Hymenoptera</taxon>
        <taxon>Apocrita</taxon>
        <taxon>Ichneumonoidea</taxon>
        <taxon>Braconidae</taxon>
        <taxon>Opiinae</taxon>
        <taxon>Fopius</taxon>
    </lineage>
</organism>